<feature type="non-terminal residue" evidence="1">
    <location>
        <position position="1"/>
    </location>
</feature>
<accession>A0AAD5WXS6</accession>
<name>A0AAD5WXS6_9FUNG</name>
<protein>
    <submittedName>
        <fullName evidence="1">Uncharacterized protein</fullName>
    </submittedName>
</protein>
<reference evidence="1" key="1">
    <citation type="submission" date="2020-05" db="EMBL/GenBank/DDBJ databases">
        <title>Phylogenomic resolution of chytrid fungi.</title>
        <authorList>
            <person name="Stajich J.E."/>
            <person name="Amses K."/>
            <person name="Simmons R."/>
            <person name="Seto K."/>
            <person name="Myers J."/>
            <person name="Bonds A."/>
            <person name="Quandt C.A."/>
            <person name="Barry K."/>
            <person name="Liu P."/>
            <person name="Grigoriev I."/>
            <person name="Longcore J.E."/>
            <person name="James T.Y."/>
        </authorList>
    </citation>
    <scope>NUCLEOTIDE SEQUENCE</scope>
    <source>
        <strain evidence="1">JEL0318</strain>
    </source>
</reference>
<gene>
    <name evidence="1" type="ORF">HK097_006891</name>
</gene>
<proteinExistence type="predicted"/>
<evidence type="ECO:0000313" key="2">
    <source>
        <dbReference type="Proteomes" id="UP001212841"/>
    </source>
</evidence>
<dbReference type="Proteomes" id="UP001212841">
    <property type="component" value="Unassembled WGS sequence"/>
</dbReference>
<sequence length="177" mass="19655">MFMEDLTIRGKILALVSQGLGGLLAVAASESLKHASKIYAMHDTAIRLLFKSVKLTDLTNTRSAFTAATELKLVRVMCWIIPLATLLHEVATEIVPEDMSVNEGVCTHFEYGQPKDTSGHVVTGVNFLERYEGFRDKVLYERSPLVFAPVSSTLIDADHTMKDVKSTDKQDAFYIET</sequence>
<dbReference type="EMBL" id="JADGJD010003262">
    <property type="protein sequence ID" value="KAJ3024567.1"/>
    <property type="molecule type" value="Genomic_DNA"/>
</dbReference>
<keyword evidence="2" id="KW-1185">Reference proteome</keyword>
<organism evidence="1 2">
    <name type="scientific">Rhizophlyctis rosea</name>
    <dbReference type="NCBI Taxonomy" id="64517"/>
    <lineage>
        <taxon>Eukaryota</taxon>
        <taxon>Fungi</taxon>
        <taxon>Fungi incertae sedis</taxon>
        <taxon>Chytridiomycota</taxon>
        <taxon>Chytridiomycota incertae sedis</taxon>
        <taxon>Chytridiomycetes</taxon>
        <taxon>Rhizophlyctidales</taxon>
        <taxon>Rhizophlyctidaceae</taxon>
        <taxon>Rhizophlyctis</taxon>
    </lineage>
</organism>
<evidence type="ECO:0000313" key="1">
    <source>
        <dbReference type="EMBL" id="KAJ3024567.1"/>
    </source>
</evidence>
<dbReference type="AlphaFoldDB" id="A0AAD5WXS6"/>
<comment type="caution">
    <text evidence="1">The sequence shown here is derived from an EMBL/GenBank/DDBJ whole genome shotgun (WGS) entry which is preliminary data.</text>
</comment>